<sequence length="115" mass="12689">MRYVPVATTLLLLLLAIGVAEGAPGALPLVTESDRGEVRDARWTVRPLNANCPQPTCVSWRDLNTLWASPDATLYVRCRPAPTGYWMIELNNCPPGTLFQYSRQACVAVVNWSPC</sequence>
<name>A0A084WPP3_ANOSI</name>
<dbReference type="EMBL" id="KE525369">
    <property type="protein sequence ID" value="KFB52187.1"/>
    <property type="molecule type" value="Genomic_DNA"/>
</dbReference>
<dbReference type="AlphaFoldDB" id="A0A084WPP3"/>
<dbReference type="Proteomes" id="UP000030765">
    <property type="component" value="Unassembled WGS sequence"/>
</dbReference>
<dbReference type="GO" id="GO:0008061">
    <property type="term" value="F:chitin binding"/>
    <property type="evidence" value="ECO:0007669"/>
    <property type="project" value="InterPro"/>
</dbReference>
<reference evidence="3" key="2">
    <citation type="submission" date="2020-05" db="UniProtKB">
        <authorList>
            <consortium name="EnsemblMetazoa"/>
        </authorList>
    </citation>
    <scope>IDENTIFICATION</scope>
</reference>
<evidence type="ECO:0000313" key="2">
    <source>
        <dbReference type="EMBL" id="KFB52187.1"/>
    </source>
</evidence>
<protein>
    <submittedName>
        <fullName evidence="2">AGAP013460-PA-like protein</fullName>
    </submittedName>
</protein>
<dbReference type="SUPFAM" id="SSF57625">
    <property type="entry name" value="Invertebrate chitin-binding proteins"/>
    <property type="match status" value="1"/>
</dbReference>
<feature type="signal peptide" evidence="1">
    <location>
        <begin position="1"/>
        <end position="22"/>
    </location>
</feature>
<keyword evidence="4" id="KW-1185">Reference proteome</keyword>
<dbReference type="OMA" id="PLNANCP"/>
<dbReference type="EMBL" id="ATLV01025114">
    <property type="status" value="NOT_ANNOTATED_CDS"/>
    <property type="molecule type" value="Genomic_DNA"/>
</dbReference>
<reference evidence="2 4" key="1">
    <citation type="journal article" date="2014" name="BMC Genomics">
        <title>Genome sequence of Anopheles sinensis provides insight into genetics basis of mosquito competence for malaria parasites.</title>
        <authorList>
            <person name="Zhou D."/>
            <person name="Zhang D."/>
            <person name="Ding G."/>
            <person name="Shi L."/>
            <person name="Hou Q."/>
            <person name="Ye Y."/>
            <person name="Xu Y."/>
            <person name="Zhou H."/>
            <person name="Xiong C."/>
            <person name="Li S."/>
            <person name="Yu J."/>
            <person name="Hong S."/>
            <person name="Yu X."/>
            <person name="Zou P."/>
            <person name="Chen C."/>
            <person name="Chang X."/>
            <person name="Wang W."/>
            <person name="Lv Y."/>
            <person name="Sun Y."/>
            <person name="Ma L."/>
            <person name="Shen B."/>
            <person name="Zhu C."/>
        </authorList>
    </citation>
    <scope>NUCLEOTIDE SEQUENCE [LARGE SCALE GENOMIC DNA]</scope>
</reference>
<accession>A0A084WPP3</accession>
<evidence type="ECO:0000256" key="1">
    <source>
        <dbReference type="SAM" id="SignalP"/>
    </source>
</evidence>
<dbReference type="VEuPathDB" id="VectorBase:ASIS015770"/>
<evidence type="ECO:0000313" key="3">
    <source>
        <dbReference type="EnsemblMetazoa" id="ASIC020293-PA"/>
    </source>
</evidence>
<dbReference type="OrthoDB" id="7735051at2759"/>
<dbReference type="VEuPathDB" id="VectorBase:ASIC020293"/>
<proteinExistence type="predicted"/>
<evidence type="ECO:0000313" key="4">
    <source>
        <dbReference type="Proteomes" id="UP000030765"/>
    </source>
</evidence>
<organism evidence="2">
    <name type="scientific">Anopheles sinensis</name>
    <name type="common">Mosquito</name>
    <dbReference type="NCBI Taxonomy" id="74873"/>
    <lineage>
        <taxon>Eukaryota</taxon>
        <taxon>Metazoa</taxon>
        <taxon>Ecdysozoa</taxon>
        <taxon>Arthropoda</taxon>
        <taxon>Hexapoda</taxon>
        <taxon>Insecta</taxon>
        <taxon>Pterygota</taxon>
        <taxon>Neoptera</taxon>
        <taxon>Endopterygota</taxon>
        <taxon>Diptera</taxon>
        <taxon>Nematocera</taxon>
        <taxon>Culicoidea</taxon>
        <taxon>Culicidae</taxon>
        <taxon>Anophelinae</taxon>
        <taxon>Anopheles</taxon>
    </lineage>
</organism>
<dbReference type="InterPro" id="IPR036508">
    <property type="entry name" value="Chitin-bd_dom_sf"/>
</dbReference>
<keyword evidence="1" id="KW-0732">Signal</keyword>
<dbReference type="EnsemblMetazoa" id="ASIC020293-RA">
    <property type="protein sequence ID" value="ASIC020293-PA"/>
    <property type="gene ID" value="ASIC020293"/>
</dbReference>
<gene>
    <name evidence="2" type="ORF">ZHAS_00020293</name>
</gene>
<feature type="chain" id="PRO_5001785292" evidence="1">
    <location>
        <begin position="23"/>
        <end position="115"/>
    </location>
</feature>